<evidence type="ECO:0000256" key="11">
    <source>
        <dbReference type="PROSITE-ProRule" id="PRU10143"/>
    </source>
</evidence>
<gene>
    <name evidence="17" type="ORF">GCM10011357_17000</name>
</gene>
<dbReference type="PANTHER" id="PTHR30069:SF53">
    <property type="entry name" value="COLICIN I RECEPTOR-RELATED"/>
    <property type="match status" value="1"/>
</dbReference>
<evidence type="ECO:0000256" key="13">
    <source>
        <dbReference type="SAM" id="MobiDB-lite"/>
    </source>
</evidence>
<dbReference type="RefSeq" id="WP_099033787.1">
    <property type="nucleotide sequence ID" value="NZ_BMGJ01000005.1"/>
</dbReference>
<accession>A0ABQ1R8Q4</accession>
<feature type="domain" description="TonB-dependent receptor-like beta-barrel" evidence="15">
    <location>
        <begin position="173"/>
        <end position="600"/>
    </location>
</feature>
<organism evidence="17 18">
    <name type="scientific">Lacimicrobium alkaliphilum</name>
    <dbReference type="NCBI Taxonomy" id="1526571"/>
    <lineage>
        <taxon>Bacteria</taxon>
        <taxon>Pseudomonadati</taxon>
        <taxon>Pseudomonadota</taxon>
        <taxon>Gammaproteobacteria</taxon>
        <taxon>Alteromonadales</taxon>
        <taxon>Alteromonadaceae</taxon>
        <taxon>Lacimicrobium</taxon>
    </lineage>
</organism>
<feature type="region of interest" description="Disordered" evidence="13">
    <location>
        <begin position="193"/>
        <end position="215"/>
    </location>
</feature>
<keyword evidence="5 14" id="KW-0732">Signal</keyword>
<feature type="domain" description="TonB-dependent receptor plug" evidence="16">
    <location>
        <begin position="44"/>
        <end position="149"/>
    </location>
</feature>
<feature type="chain" id="PRO_5045399895" evidence="14">
    <location>
        <begin position="25"/>
        <end position="626"/>
    </location>
</feature>
<evidence type="ECO:0000256" key="1">
    <source>
        <dbReference type="ARBA" id="ARBA00004571"/>
    </source>
</evidence>
<keyword evidence="3 10" id="KW-1134">Transmembrane beta strand</keyword>
<keyword evidence="7 11" id="KW-0798">TonB box</keyword>
<sequence>MTYSYSRPAVAIAMVLFSCHQAQAQTQQIETISVIGARLPVDQTQLSSALTSIDRQQIEASGAINVTELLRGQAGISLSRSGARGSVTQVRMRGSEANHVLVMVDGVEINDLSDGGVDFAHLHLDNIARIEILRGPQSALWGSGAVGGVISITTLQADQPLSGRVSLAVGEADSTNLAAGVSGNHGDLNYALNASDYDSDGQNVSRQGSEEDGYKNRQFSGRLGWKITPASKVNLTLRHISANSEYDETDYAVTGLPQDSDHHTDIEQYQGKLNWLYNPEDNEWQQDVGLELNHNDNLNFANGTYTNANESEKLRLYWQGSYKYQANSHLSLLAERTEEDFEQQDPAGFSNQSRSNDANSIGLDWLHLFSEDWSVSASYRHDNNNFFDNAESYQTGISYSPGSGHKLYVSVGKAIKNPTFTELFGYYPGSFVGNPDLQAEHSVSVEIGGDIQLSQHWLLSAALYKSRLEDEISNSADFTSSINLEDDSERQGGELEIAGNWSQWQLTAAYSYLNSQQPDFTGELQPELRRAKHSGHVSANYTFSQVPVELYVKASYQGTQLDTNFLTFSTVKLPAYTLVDLTVNYDLTSNWKLALRAENLFDKDHEDVLGFVGQQQQFWFSAGYRF</sequence>
<evidence type="ECO:0000256" key="5">
    <source>
        <dbReference type="ARBA" id="ARBA00022729"/>
    </source>
</evidence>
<feature type="signal peptide" evidence="14">
    <location>
        <begin position="1"/>
        <end position="24"/>
    </location>
</feature>
<keyword evidence="17" id="KW-0675">Receptor</keyword>
<feature type="short sequence motif" description="TonB box" evidence="11">
    <location>
        <begin position="31"/>
        <end position="37"/>
    </location>
</feature>
<dbReference type="Pfam" id="PF07715">
    <property type="entry name" value="Plug"/>
    <property type="match status" value="1"/>
</dbReference>
<keyword evidence="4 10" id="KW-0812">Transmembrane</keyword>
<comment type="caution">
    <text evidence="17">The sequence shown here is derived from an EMBL/GenBank/DDBJ whole genome shotgun (WGS) entry which is preliminary data.</text>
</comment>
<dbReference type="Gene3D" id="2.170.130.10">
    <property type="entry name" value="TonB-dependent receptor, plug domain"/>
    <property type="match status" value="1"/>
</dbReference>
<evidence type="ECO:0000256" key="12">
    <source>
        <dbReference type="RuleBase" id="RU003357"/>
    </source>
</evidence>
<dbReference type="SUPFAM" id="SSF56935">
    <property type="entry name" value="Porins"/>
    <property type="match status" value="1"/>
</dbReference>
<evidence type="ECO:0000256" key="14">
    <source>
        <dbReference type="SAM" id="SignalP"/>
    </source>
</evidence>
<evidence type="ECO:0000313" key="18">
    <source>
        <dbReference type="Proteomes" id="UP000614272"/>
    </source>
</evidence>
<keyword evidence="2 10" id="KW-0813">Transport</keyword>
<evidence type="ECO:0000256" key="8">
    <source>
        <dbReference type="ARBA" id="ARBA00023136"/>
    </source>
</evidence>
<proteinExistence type="inferred from homology"/>
<dbReference type="PROSITE" id="PS00430">
    <property type="entry name" value="TONB_DEPENDENT_REC_1"/>
    <property type="match status" value="1"/>
</dbReference>
<evidence type="ECO:0000256" key="4">
    <source>
        <dbReference type="ARBA" id="ARBA00022692"/>
    </source>
</evidence>
<keyword evidence="6" id="KW-0406">Ion transport</keyword>
<evidence type="ECO:0000256" key="3">
    <source>
        <dbReference type="ARBA" id="ARBA00022452"/>
    </source>
</evidence>
<comment type="subcellular location">
    <subcellularLocation>
        <location evidence="1 10">Cell outer membrane</location>
        <topology evidence="1 10">Multi-pass membrane protein</topology>
    </subcellularLocation>
</comment>
<protein>
    <submittedName>
        <fullName evidence="17">TonB-dependent receptor</fullName>
    </submittedName>
</protein>
<dbReference type="InterPro" id="IPR036942">
    <property type="entry name" value="Beta-barrel_TonB_sf"/>
</dbReference>
<dbReference type="InterPro" id="IPR010916">
    <property type="entry name" value="TonB_box_CS"/>
</dbReference>
<dbReference type="InterPro" id="IPR012910">
    <property type="entry name" value="Plug_dom"/>
</dbReference>
<evidence type="ECO:0000256" key="10">
    <source>
        <dbReference type="PROSITE-ProRule" id="PRU01360"/>
    </source>
</evidence>
<dbReference type="InterPro" id="IPR000531">
    <property type="entry name" value="Beta-barrel_TonB"/>
</dbReference>
<keyword evidence="8 10" id="KW-0472">Membrane</keyword>
<dbReference type="EMBL" id="BMGJ01000005">
    <property type="protein sequence ID" value="GGD62328.1"/>
    <property type="molecule type" value="Genomic_DNA"/>
</dbReference>
<evidence type="ECO:0000259" key="16">
    <source>
        <dbReference type="Pfam" id="PF07715"/>
    </source>
</evidence>
<evidence type="ECO:0000313" key="17">
    <source>
        <dbReference type="EMBL" id="GGD62328.1"/>
    </source>
</evidence>
<evidence type="ECO:0000256" key="6">
    <source>
        <dbReference type="ARBA" id="ARBA00023065"/>
    </source>
</evidence>
<dbReference type="PANTHER" id="PTHR30069">
    <property type="entry name" value="TONB-DEPENDENT OUTER MEMBRANE RECEPTOR"/>
    <property type="match status" value="1"/>
</dbReference>
<dbReference type="PROSITE" id="PS51257">
    <property type="entry name" value="PROKAR_LIPOPROTEIN"/>
    <property type="match status" value="1"/>
</dbReference>
<evidence type="ECO:0000256" key="9">
    <source>
        <dbReference type="ARBA" id="ARBA00023237"/>
    </source>
</evidence>
<evidence type="ECO:0000256" key="2">
    <source>
        <dbReference type="ARBA" id="ARBA00022448"/>
    </source>
</evidence>
<dbReference type="InterPro" id="IPR037066">
    <property type="entry name" value="Plug_dom_sf"/>
</dbReference>
<name>A0ABQ1R8Q4_9ALTE</name>
<reference evidence="18" key="1">
    <citation type="journal article" date="2019" name="Int. J. Syst. Evol. Microbiol.">
        <title>The Global Catalogue of Microorganisms (GCM) 10K type strain sequencing project: providing services to taxonomists for standard genome sequencing and annotation.</title>
        <authorList>
            <consortium name="The Broad Institute Genomics Platform"/>
            <consortium name="The Broad Institute Genome Sequencing Center for Infectious Disease"/>
            <person name="Wu L."/>
            <person name="Ma J."/>
        </authorList>
    </citation>
    <scope>NUCLEOTIDE SEQUENCE [LARGE SCALE GENOMIC DNA]</scope>
    <source>
        <strain evidence="18">CGMCC 1.12923</strain>
    </source>
</reference>
<dbReference type="InterPro" id="IPR039426">
    <property type="entry name" value="TonB-dep_rcpt-like"/>
</dbReference>
<dbReference type="Gene3D" id="2.40.170.20">
    <property type="entry name" value="TonB-dependent receptor, beta-barrel domain"/>
    <property type="match status" value="1"/>
</dbReference>
<keyword evidence="18" id="KW-1185">Reference proteome</keyword>
<dbReference type="Proteomes" id="UP000614272">
    <property type="component" value="Unassembled WGS sequence"/>
</dbReference>
<evidence type="ECO:0000259" key="15">
    <source>
        <dbReference type="Pfam" id="PF00593"/>
    </source>
</evidence>
<keyword evidence="9 10" id="KW-0998">Cell outer membrane</keyword>
<dbReference type="CDD" id="cd01347">
    <property type="entry name" value="ligand_gated_channel"/>
    <property type="match status" value="1"/>
</dbReference>
<dbReference type="Pfam" id="PF00593">
    <property type="entry name" value="TonB_dep_Rec_b-barrel"/>
    <property type="match status" value="1"/>
</dbReference>
<comment type="similarity">
    <text evidence="10 12">Belongs to the TonB-dependent receptor family.</text>
</comment>
<dbReference type="PROSITE" id="PS52016">
    <property type="entry name" value="TONB_DEPENDENT_REC_3"/>
    <property type="match status" value="1"/>
</dbReference>
<evidence type="ECO:0000256" key="7">
    <source>
        <dbReference type="ARBA" id="ARBA00023077"/>
    </source>
</evidence>